<organism evidence="11 12">
    <name type="scientific">Heterorhabditis bacteriophora</name>
    <name type="common">Entomopathogenic nematode worm</name>
    <dbReference type="NCBI Taxonomy" id="37862"/>
    <lineage>
        <taxon>Eukaryota</taxon>
        <taxon>Metazoa</taxon>
        <taxon>Ecdysozoa</taxon>
        <taxon>Nematoda</taxon>
        <taxon>Chromadorea</taxon>
        <taxon>Rhabditida</taxon>
        <taxon>Rhabditina</taxon>
        <taxon>Rhabditomorpha</taxon>
        <taxon>Strongyloidea</taxon>
        <taxon>Heterorhabditidae</taxon>
        <taxon>Heterorhabditis</taxon>
    </lineage>
</organism>
<evidence type="ECO:0000256" key="8">
    <source>
        <dbReference type="ARBA" id="ARBA00023242"/>
    </source>
</evidence>
<keyword evidence="1" id="KW-0479">Metal-binding</keyword>
<reference evidence="12" key="1">
    <citation type="submission" date="2016-11" db="UniProtKB">
        <authorList>
            <consortium name="WormBaseParasite"/>
        </authorList>
    </citation>
    <scope>IDENTIFICATION</scope>
</reference>
<feature type="transmembrane region" description="Helical" evidence="9">
    <location>
        <begin position="779"/>
        <end position="798"/>
    </location>
</feature>
<dbReference type="InterPro" id="IPR000082">
    <property type="entry name" value="SEA_dom"/>
</dbReference>
<dbReference type="Gene3D" id="3.30.50.10">
    <property type="entry name" value="Erythroid Transcription Factor GATA-1, subunit A"/>
    <property type="match status" value="1"/>
</dbReference>
<evidence type="ECO:0000256" key="6">
    <source>
        <dbReference type="ARBA" id="ARBA00023163"/>
    </source>
</evidence>
<dbReference type="Pfam" id="PF00105">
    <property type="entry name" value="zf-C4"/>
    <property type="match status" value="1"/>
</dbReference>
<keyword evidence="8" id="KW-0539">Nucleus</keyword>
<dbReference type="Proteomes" id="UP000095283">
    <property type="component" value="Unplaced"/>
</dbReference>
<dbReference type="InterPro" id="IPR013088">
    <property type="entry name" value="Znf_NHR/GATA"/>
</dbReference>
<dbReference type="InterPro" id="IPR036364">
    <property type="entry name" value="SEA_dom_sf"/>
</dbReference>
<dbReference type="GO" id="GO:0008270">
    <property type="term" value="F:zinc ion binding"/>
    <property type="evidence" value="ECO:0007669"/>
    <property type="project" value="UniProtKB-KW"/>
</dbReference>
<keyword evidence="11" id="KW-1185">Reference proteome</keyword>
<name>A0A1I7WII8_HETBA</name>
<keyword evidence="3" id="KW-0862">Zinc</keyword>
<dbReference type="InterPro" id="IPR001628">
    <property type="entry name" value="Znf_hrmn_rcpt"/>
</dbReference>
<dbReference type="SUPFAM" id="SSF82671">
    <property type="entry name" value="SEA domain"/>
    <property type="match status" value="1"/>
</dbReference>
<dbReference type="PROSITE" id="PS00031">
    <property type="entry name" value="NUCLEAR_REC_DBD_1"/>
    <property type="match status" value="1"/>
</dbReference>
<evidence type="ECO:0000256" key="7">
    <source>
        <dbReference type="ARBA" id="ARBA00023170"/>
    </source>
</evidence>
<keyword evidence="9" id="KW-1133">Transmembrane helix</keyword>
<dbReference type="PROSITE" id="PS51030">
    <property type="entry name" value="NUCLEAR_REC_DBD_2"/>
    <property type="match status" value="1"/>
</dbReference>
<dbReference type="InterPro" id="IPR050200">
    <property type="entry name" value="Nuclear_hormone_rcpt_NR3"/>
</dbReference>
<evidence type="ECO:0000256" key="2">
    <source>
        <dbReference type="ARBA" id="ARBA00022771"/>
    </source>
</evidence>
<keyword evidence="5" id="KW-0238">DNA-binding</keyword>
<dbReference type="CDD" id="cd07166">
    <property type="entry name" value="NR_DBD_REV_ERB"/>
    <property type="match status" value="1"/>
</dbReference>
<evidence type="ECO:0000256" key="3">
    <source>
        <dbReference type="ARBA" id="ARBA00022833"/>
    </source>
</evidence>
<dbReference type="SUPFAM" id="SSF57716">
    <property type="entry name" value="Glucocorticoid receptor-like (DNA-binding domain)"/>
    <property type="match status" value="1"/>
</dbReference>
<evidence type="ECO:0000313" key="12">
    <source>
        <dbReference type="WBParaSite" id="Hba_04825"/>
    </source>
</evidence>
<keyword evidence="9" id="KW-0812">Transmembrane</keyword>
<keyword evidence="4" id="KW-0805">Transcription regulation</keyword>
<keyword evidence="7" id="KW-0675">Receptor</keyword>
<evidence type="ECO:0000256" key="4">
    <source>
        <dbReference type="ARBA" id="ARBA00023015"/>
    </source>
</evidence>
<dbReference type="SMART" id="SM00399">
    <property type="entry name" value="ZnF_C4"/>
    <property type="match status" value="1"/>
</dbReference>
<feature type="domain" description="Nuclear receptor" evidence="10">
    <location>
        <begin position="823"/>
        <end position="899"/>
    </location>
</feature>
<dbReference type="AlphaFoldDB" id="A0A1I7WII8"/>
<evidence type="ECO:0000256" key="5">
    <source>
        <dbReference type="ARBA" id="ARBA00023125"/>
    </source>
</evidence>
<evidence type="ECO:0000313" key="11">
    <source>
        <dbReference type="Proteomes" id="UP000095283"/>
    </source>
</evidence>
<evidence type="ECO:0000256" key="9">
    <source>
        <dbReference type="SAM" id="Phobius"/>
    </source>
</evidence>
<sequence>MAVSKQAFLCYATNTVGRTDWGLDLIYPRVFKDKTTFRPLVAFHVLDSRTTFCIPSRIYSLPSPEFFHSLQIIQVTNEGIYLFVNAYPTVLLFDSSFSFFAVLRTALMVILISAQDCRKYLLIFIITIIILHLSKCLDENSEDIFDTPFEGDLAESTDLKANNMELNEGLSTSFVLSKHLQTPPDVTLRPIIQLVVGDETEPLQTTTRSTFATTQPLPEEVIKRAQYELKQDYKYKYIWYKLVVGRNPLYSSIHFILPSLKKKTTFIFSAPEIQIVITVISSLNIFVMMLELSQSENKDLSTKYHLEAEPTIDEGITRVVEALATVVTENTTENINIVETSTSRLMEKNVELAITAISTTESTTEKAMTKADDLNKMVREDGKAIKPVISGSTTEGMNVKETVETDGDGKILHILSITRLEFSFLRTEPFDQEKFSGLFEPDGSVIPTDHVLNQHERPAFPIVHLPDDKAEKEHVEMQINQTTVTLSPVRQDLITEATANIMWTSSEAPTTLDAEVRVTTDTAETLNYIEEFADKESGKYKKLNEQISPEISAILNSILGKQFAGFEIRSFSKGSVVVNGIILTNSDIQDAEDLATKIETVISSNGSTIGGNDVDSRSITVNVVILIVAVIIIVMNNRRSNGTMKLRDDHLQRLESGKVSYANPQAVNLYVTFLVSLKISRMTSLTYKYLFSYKMFNIFLKIRRMPSSEAEYARQARLPYSPPVIDCKCSVNIPQHVKYTIFLFAPMIYPTNIMCFEFFSNLILKEIILKLTKYFLNFIYSYFQLSFLFFQITFQFFINNMKILMSNHSSSERAGSDEFPATTLLCQVCSDKASGFHYGVFACEGCKGFFRRSIQQKIQYRPCSRSQECLIVRNNRNRCQYCRLKKCIVVGMLCVIVQLVVSRQDKCTCTRCSLMSFEYLLSICYHRENYCSFYSTYSHGLFHYIFSSKSESFTKFQHRMFNNRF</sequence>
<keyword evidence="9" id="KW-0472">Membrane</keyword>
<accession>A0A1I7WII8</accession>
<dbReference type="Pfam" id="PF01390">
    <property type="entry name" value="SEA"/>
    <property type="match status" value="1"/>
</dbReference>
<evidence type="ECO:0000256" key="1">
    <source>
        <dbReference type="ARBA" id="ARBA00022723"/>
    </source>
</evidence>
<evidence type="ECO:0000259" key="10">
    <source>
        <dbReference type="PROSITE" id="PS51030"/>
    </source>
</evidence>
<dbReference type="GO" id="GO:0003700">
    <property type="term" value="F:DNA-binding transcription factor activity"/>
    <property type="evidence" value="ECO:0007669"/>
    <property type="project" value="InterPro"/>
</dbReference>
<keyword evidence="2" id="KW-0863">Zinc-finger</keyword>
<protein>
    <submittedName>
        <fullName evidence="12">Nuclear receptor domain-containing protein</fullName>
    </submittedName>
</protein>
<dbReference type="GO" id="GO:0043565">
    <property type="term" value="F:sequence-specific DNA binding"/>
    <property type="evidence" value="ECO:0007669"/>
    <property type="project" value="InterPro"/>
</dbReference>
<proteinExistence type="predicted"/>
<dbReference type="PANTHER" id="PTHR48092">
    <property type="entry name" value="KNIRPS-RELATED PROTEIN-RELATED"/>
    <property type="match status" value="1"/>
</dbReference>
<keyword evidence="6" id="KW-0804">Transcription</keyword>
<dbReference type="WBParaSite" id="Hba_04825">
    <property type="protein sequence ID" value="Hba_04825"/>
    <property type="gene ID" value="Hba_04825"/>
</dbReference>
<feature type="transmembrane region" description="Helical" evidence="9">
    <location>
        <begin position="619"/>
        <end position="637"/>
    </location>
</feature>
<dbReference type="PRINTS" id="PR00047">
    <property type="entry name" value="STROIDFINGER"/>
</dbReference>
<feature type="transmembrane region" description="Helical" evidence="9">
    <location>
        <begin position="739"/>
        <end position="759"/>
    </location>
</feature>